<dbReference type="eggNOG" id="COG1716">
    <property type="taxonomic scope" value="Bacteria"/>
</dbReference>
<sequence length="479" mass="48624">MNPGSFCGSCGAVVKPGALYCAGCGAPAAASTVSTPVPPPTMIGTIGGAPGRTDTADPATGSISGPVDVAGLAGFGRRVGAYLIDGIVPAACSTLGFLALITEALSGSTPALALPLVLLVGIPLLYFVVLWVMAARGSSPGNALLGIRVVRASTGQRPGAGLGLARLLLRNLLIGVTIGIGGFSPLWDSSGRRRGWWDAACDTLVLDRDAVPAYRADAARRRTPSLADLSRSGLPVVDGPAAPTPDPAWGRAAAAVDDRPAWDLPPIPPPSRPAASPAASGPVATWGDRPATVPSTTPPTTAMPAARVSGEGPPPAVEPDPEADPAWSQPVTSGPVIRAVPRFGSAGASEQRLDHTRMRVTPPPTSPPTAALTWRLELDDGRCLPLDGPLVLGRDPSIGPDESTATLVPVSDDARSVSKTHLRLDVAAGGVQVTDRHSTNGVVIVTAGVDLRCVPGVPTPVPNGSTVRFGDRSLVVRQS</sequence>
<dbReference type="AlphaFoldDB" id="C8XDS9"/>
<dbReference type="STRING" id="479431.Namu_1340"/>
<dbReference type="InterPro" id="IPR010432">
    <property type="entry name" value="RDD"/>
</dbReference>
<reference evidence="11" key="1">
    <citation type="submission" date="2009-09" db="EMBL/GenBank/DDBJ databases">
        <title>The complete genome of Nakamurella multipartita DSM 44233.</title>
        <authorList>
            <consortium name="US DOE Joint Genome Institute (JGI-PGF)"/>
            <person name="Lucas S."/>
            <person name="Copeland A."/>
            <person name="Lapidus A."/>
            <person name="Glavina del Rio T."/>
            <person name="Dalin E."/>
            <person name="Tice H."/>
            <person name="Bruce D."/>
            <person name="Goodwin L."/>
            <person name="Pitluck S."/>
            <person name="Kyrpides N."/>
            <person name="Mavromatis K."/>
            <person name="Ivanova N."/>
            <person name="Ovchinnikova G."/>
            <person name="Sims D."/>
            <person name="Meincke L."/>
            <person name="Brettin T."/>
            <person name="Detter J.C."/>
            <person name="Han C."/>
            <person name="Larimer F."/>
            <person name="Land M."/>
            <person name="Hauser L."/>
            <person name="Markowitz V."/>
            <person name="Cheng J.-F."/>
            <person name="Hugenholtz P."/>
            <person name="Woyke T."/>
            <person name="Wu D."/>
            <person name="Klenk H.-P."/>
            <person name="Eisen J.A."/>
        </authorList>
    </citation>
    <scope>NUCLEOTIDE SEQUENCE [LARGE SCALE GENOMIC DNA]</scope>
    <source>
        <strain evidence="11">ATCC 700099 / DSM 44233 / CIP 104796 / JCM 9543 / NBRC 105858 / Y-104</strain>
    </source>
</reference>
<feature type="transmembrane region" description="Helical" evidence="8">
    <location>
        <begin position="79"/>
        <end position="100"/>
    </location>
</feature>
<dbReference type="KEGG" id="nml:Namu_1340"/>
<dbReference type="GO" id="GO:0005886">
    <property type="term" value="C:plasma membrane"/>
    <property type="evidence" value="ECO:0007669"/>
    <property type="project" value="UniProtKB-SubCell"/>
</dbReference>
<comment type="subcellular location">
    <subcellularLocation>
        <location evidence="1">Cell membrane</location>
        <topology evidence="1">Multi-pass membrane protein</topology>
    </subcellularLocation>
</comment>
<keyword evidence="6 8" id="KW-0472">Membrane</keyword>
<evidence type="ECO:0000256" key="7">
    <source>
        <dbReference type="SAM" id="MobiDB-lite"/>
    </source>
</evidence>
<gene>
    <name evidence="10" type="ordered locus">Namu_1340</name>
</gene>
<dbReference type="SUPFAM" id="SSF49879">
    <property type="entry name" value="SMAD/FHA domain"/>
    <property type="match status" value="1"/>
</dbReference>
<dbReference type="PROSITE" id="PS50006">
    <property type="entry name" value="FHA_DOMAIN"/>
    <property type="match status" value="1"/>
</dbReference>
<feature type="transmembrane region" description="Helical" evidence="8">
    <location>
        <begin position="112"/>
        <end position="134"/>
    </location>
</feature>
<dbReference type="InterPro" id="IPR051791">
    <property type="entry name" value="Pra-immunoreactive"/>
</dbReference>
<evidence type="ECO:0000259" key="9">
    <source>
        <dbReference type="PROSITE" id="PS50006"/>
    </source>
</evidence>
<reference evidence="10 11" key="2">
    <citation type="journal article" date="2010" name="Stand. Genomic Sci.">
        <title>Complete genome sequence of Nakamurella multipartita type strain (Y-104).</title>
        <authorList>
            <person name="Tice H."/>
            <person name="Mayilraj S."/>
            <person name="Sims D."/>
            <person name="Lapidus A."/>
            <person name="Nolan M."/>
            <person name="Lucas S."/>
            <person name="Glavina Del Rio T."/>
            <person name="Copeland A."/>
            <person name="Cheng J.F."/>
            <person name="Meincke L."/>
            <person name="Bruce D."/>
            <person name="Goodwin L."/>
            <person name="Pitluck S."/>
            <person name="Ivanova N."/>
            <person name="Mavromatis K."/>
            <person name="Ovchinnikova G."/>
            <person name="Pati A."/>
            <person name="Chen A."/>
            <person name="Palaniappan K."/>
            <person name="Land M."/>
            <person name="Hauser L."/>
            <person name="Chang Y.J."/>
            <person name="Jeffries C.D."/>
            <person name="Detter J.C."/>
            <person name="Brettin T."/>
            <person name="Rohde M."/>
            <person name="Goker M."/>
            <person name="Bristow J."/>
            <person name="Eisen J.A."/>
            <person name="Markowitz V."/>
            <person name="Hugenholtz P."/>
            <person name="Kyrpides N.C."/>
            <person name="Klenk H.P."/>
            <person name="Chen F."/>
        </authorList>
    </citation>
    <scope>NUCLEOTIDE SEQUENCE [LARGE SCALE GENOMIC DNA]</scope>
    <source>
        <strain evidence="11">ATCC 700099 / DSM 44233 / CIP 104796 / JCM 9543 / NBRC 105858 / Y-104</strain>
    </source>
</reference>
<keyword evidence="4 8" id="KW-0812">Transmembrane</keyword>
<feature type="domain" description="FHA" evidence="9">
    <location>
        <begin position="390"/>
        <end position="444"/>
    </location>
</feature>
<accession>C8XDS9</accession>
<dbReference type="CDD" id="cd00060">
    <property type="entry name" value="FHA"/>
    <property type="match status" value="1"/>
</dbReference>
<name>C8XDS9_NAKMY</name>
<proteinExistence type="predicted"/>
<dbReference type="EMBL" id="CP001737">
    <property type="protein sequence ID" value="ACV77743.1"/>
    <property type="molecule type" value="Genomic_DNA"/>
</dbReference>
<evidence type="ECO:0000256" key="1">
    <source>
        <dbReference type="ARBA" id="ARBA00004651"/>
    </source>
</evidence>
<keyword evidence="3" id="KW-0597">Phosphoprotein</keyword>
<keyword evidence="11" id="KW-1185">Reference proteome</keyword>
<feature type="transmembrane region" description="Helical" evidence="8">
    <location>
        <begin position="167"/>
        <end position="187"/>
    </location>
</feature>
<keyword evidence="2" id="KW-1003">Cell membrane</keyword>
<dbReference type="PANTHER" id="PTHR36115:SF6">
    <property type="entry name" value="PROLINE-RICH ANTIGEN HOMOLOG"/>
    <property type="match status" value="1"/>
</dbReference>
<evidence type="ECO:0000256" key="3">
    <source>
        <dbReference type="ARBA" id="ARBA00022553"/>
    </source>
</evidence>
<evidence type="ECO:0000256" key="2">
    <source>
        <dbReference type="ARBA" id="ARBA00022475"/>
    </source>
</evidence>
<evidence type="ECO:0000313" key="11">
    <source>
        <dbReference type="Proteomes" id="UP000002218"/>
    </source>
</evidence>
<evidence type="ECO:0000256" key="4">
    <source>
        <dbReference type="ARBA" id="ARBA00022692"/>
    </source>
</evidence>
<feature type="compositionally biased region" description="Low complexity" evidence="7">
    <location>
        <begin position="273"/>
        <end position="306"/>
    </location>
</feature>
<feature type="region of interest" description="Disordered" evidence="7">
    <location>
        <begin position="346"/>
        <end position="368"/>
    </location>
</feature>
<dbReference type="InterPro" id="IPR000253">
    <property type="entry name" value="FHA_dom"/>
</dbReference>
<dbReference type="HOGENOM" id="CLU_031946_0_0_11"/>
<evidence type="ECO:0000256" key="8">
    <source>
        <dbReference type="SAM" id="Phobius"/>
    </source>
</evidence>
<feature type="compositionally biased region" description="Pro residues" evidence="7">
    <location>
        <begin position="263"/>
        <end position="272"/>
    </location>
</feature>
<dbReference type="InParanoid" id="C8XDS9"/>
<evidence type="ECO:0000256" key="6">
    <source>
        <dbReference type="ARBA" id="ARBA00023136"/>
    </source>
</evidence>
<organism evidence="10 11">
    <name type="scientific">Nakamurella multipartita (strain ATCC 700099 / DSM 44233 / CIP 104796 / JCM 9543 / NBRC 105858 / Y-104)</name>
    <name type="common">Microsphaera multipartita</name>
    <dbReference type="NCBI Taxonomy" id="479431"/>
    <lineage>
        <taxon>Bacteria</taxon>
        <taxon>Bacillati</taxon>
        <taxon>Actinomycetota</taxon>
        <taxon>Actinomycetes</taxon>
        <taxon>Nakamurellales</taxon>
        <taxon>Nakamurellaceae</taxon>
        <taxon>Nakamurella</taxon>
    </lineage>
</organism>
<dbReference type="Pfam" id="PF06271">
    <property type="entry name" value="RDD"/>
    <property type="match status" value="1"/>
</dbReference>
<evidence type="ECO:0000256" key="5">
    <source>
        <dbReference type="ARBA" id="ARBA00022989"/>
    </source>
</evidence>
<dbReference type="Proteomes" id="UP000002218">
    <property type="component" value="Chromosome"/>
</dbReference>
<dbReference type="OrthoDB" id="3637276at2"/>
<feature type="region of interest" description="Disordered" evidence="7">
    <location>
        <begin position="222"/>
        <end position="333"/>
    </location>
</feature>
<dbReference type="Pfam" id="PF00498">
    <property type="entry name" value="FHA"/>
    <property type="match status" value="1"/>
</dbReference>
<dbReference type="Gene3D" id="2.60.200.20">
    <property type="match status" value="1"/>
</dbReference>
<dbReference type="PANTHER" id="PTHR36115">
    <property type="entry name" value="PROLINE-RICH ANTIGEN HOMOLOG-RELATED"/>
    <property type="match status" value="1"/>
</dbReference>
<evidence type="ECO:0000313" key="10">
    <source>
        <dbReference type="EMBL" id="ACV77743.1"/>
    </source>
</evidence>
<dbReference type="InterPro" id="IPR008984">
    <property type="entry name" value="SMAD_FHA_dom_sf"/>
</dbReference>
<dbReference type="RefSeq" id="WP_015746650.1">
    <property type="nucleotide sequence ID" value="NC_013235.1"/>
</dbReference>
<dbReference type="eggNOG" id="COG1714">
    <property type="taxonomic scope" value="Bacteria"/>
</dbReference>
<protein>
    <submittedName>
        <fullName evidence="10">FHA domain containing protein</fullName>
    </submittedName>
</protein>
<keyword evidence="5 8" id="KW-1133">Transmembrane helix</keyword>